<organism evidence="2 3">
    <name type="scientific">Panicum virgatum</name>
    <name type="common">Blackwell switchgrass</name>
    <dbReference type="NCBI Taxonomy" id="38727"/>
    <lineage>
        <taxon>Eukaryota</taxon>
        <taxon>Viridiplantae</taxon>
        <taxon>Streptophyta</taxon>
        <taxon>Embryophyta</taxon>
        <taxon>Tracheophyta</taxon>
        <taxon>Spermatophyta</taxon>
        <taxon>Magnoliopsida</taxon>
        <taxon>Liliopsida</taxon>
        <taxon>Poales</taxon>
        <taxon>Poaceae</taxon>
        <taxon>PACMAD clade</taxon>
        <taxon>Panicoideae</taxon>
        <taxon>Panicodae</taxon>
        <taxon>Paniceae</taxon>
        <taxon>Panicinae</taxon>
        <taxon>Panicum</taxon>
        <taxon>Panicum sect. Hiantes</taxon>
    </lineage>
</organism>
<gene>
    <name evidence="2" type="ORF">PVAP13_1KG162315</name>
</gene>
<sequence length="209" mass="21452">MTKMIIRVSARDLALDRGRGGCGSTFHTPDHGGDASGSGNSHSDAPADSTRGRLLSLRFGSFLLSMPDPGTRSAAPADSMLGWSLPRPLRFGSRAPLAQQPAHDGLASSVVADAAASTEGLLVQERDDPMLAEVKLLNASAPSSPVACEEDALILPFAEPQPEVTPTSPSHNPLGDKVALESRPSCTGAACLAAKTVNPATATGLPHQA</sequence>
<name>A0A8T0XFD3_PANVG</name>
<keyword evidence="3" id="KW-1185">Reference proteome</keyword>
<reference evidence="2" key="1">
    <citation type="submission" date="2020-05" db="EMBL/GenBank/DDBJ databases">
        <title>WGS assembly of Panicum virgatum.</title>
        <authorList>
            <person name="Lovell J.T."/>
            <person name="Jenkins J."/>
            <person name="Shu S."/>
            <person name="Juenger T.E."/>
            <person name="Schmutz J."/>
        </authorList>
    </citation>
    <scope>NUCLEOTIDE SEQUENCE</scope>
    <source>
        <strain evidence="2">AP13</strain>
    </source>
</reference>
<dbReference type="EMBL" id="CM029037">
    <property type="protein sequence ID" value="KAG2657947.1"/>
    <property type="molecule type" value="Genomic_DNA"/>
</dbReference>
<evidence type="ECO:0000256" key="1">
    <source>
        <dbReference type="SAM" id="MobiDB-lite"/>
    </source>
</evidence>
<comment type="caution">
    <text evidence="2">The sequence shown here is derived from an EMBL/GenBank/DDBJ whole genome shotgun (WGS) entry which is preliminary data.</text>
</comment>
<proteinExistence type="predicted"/>
<dbReference type="AlphaFoldDB" id="A0A8T0XFD3"/>
<evidence type="ECO:0000313" key="2">
    <source>
        <dbReference type="EMBL" id="KAG2657947.1"/>
    </source>
</evidence>
<feature type="region of interest" description="Disordered" evidence="1">
    <location>
        <begin position="18"/>
        <end position="49"/>
    </location>
</feature>
<dbReference type="Proteomes" id="UP000823388">
    <property type="component" value="Chromosome 1K"/>
</dbReference>
<accession>A0A8T0XFD3</accession>
<evidence type="ECO:0000313" key="3">
    <source>
        <dbReference type="Proteomes" id="UP000823388"/>
    </source>
</evidence>
<protein>
    <submittedName>
        <fullName evidence="2">Uncharacterized protein</fullName>
    </submittedName>
</protein>